<sequence>MRAILWCNGTQPSKSVIDAVLDEGVPVFGADAGADRAAESGVEVEEVLGDLDSVDRSRWESKLRELPDQSSSDLTKSITLLIERGYTEIDVVGIDGGSPEHVLGSWAALCEAPGGARIRLQHEDAVTHRLHPRDGGLELDIGEGQEFSVFALQPCKAWVSGAKWEVDGDPMSFSTRGLHNVGTGEIVRINADGVLVVFSPR</sequence>
<keyword evidence="3" id="KW-0418">Kinase</keyword>
<reference evidence="6" key="1">
    <citation type="submission" date="2018-05" db="EMBL/GenBank/DDBJ databases">
        <authorList>
            <person name="Lanie J.A."/>
            <person name="Ng W.-L."/>
            <person name="Kazmierczak K.M."/>
            <person name="Andrzejewski T.M."/>
            <person name="Davidsen T.M."/>
            <person name="Wayne K.J."/>
            <person name="Tettelin H."/>
            <person name="Glass J.I."/>
            <person name="Rusch D."/>
            <person name="Podicherti R."/>
            <person name="Tsui H.-C.T."/>
            <person name="Winkler M.E."/>
        </authorList>
    </citation>
    <scope>NUCLEOTIDE SEQUENCE</scope>
</reference>
<dbReference type="GO" id="GO:0004788">
    <property type="term" value="F:thiamine diphosphokinase activity"/>
    <property type="evidence" value="ECO:0007669"/>
    <property type="project" value="InterPro"/>
</dbReference>
<dbReference type="InterPro" id="IPR036759">
    <property type="entry name" value="TPK_catalytic_sf"/>
</dbReference>
<evidence type="ECO:0000259" key="5">
    <source>
        <dbReference type="Pfam" id="PF04263"/>
    </source>
</evidence>
<keyword evidence="1" id="KW-0808">Transferase</keyword>
<keyword evidence="4" id="KW-0067">ATP-binding</keyword>
<protein>
    <recommendedName>
        <fullName evidence="5">Thiamin pyrophosphokinase catalytic domain-containing protein</fullName>
    </recommendedName>
</protein>
<accession>A0A381RBV7</accession>
<dbReference type="AlphaFoldDB" id="A0A381RBV7"/>
<evidence type="ECO:0000256" key="1">
    <source>
        <dbReference type="ARBA" id="ARBA00022679"/>
    </source>
</evidence>
<dbReference type="Pfam" id="PF04263">
    <property type="entry name" value="TPK_catalytic"/>
    <property type="match status" value="1"/>
</dbReference>
<organism evidence="6">
    <name type="scientific">marine metagenome</name>
    <dbReference type="NCBI Taxonomy" id="408172"/>
    <lineage>
        <taxon>unclassified sequences</taxon>
        <taxon>metagenomes</taxon>
        <taxon>ecological metagenomes</taxon>
    </lineage>
</organism>
<name>A0A381RBV7_9ZZZZ</name>
<dbReference type="GO" id="GO:0005524">
    <property type="term" value="F:ATP binding"/>
    <property type="evidence" value="ECO:0007669"/>
    <property type="project" value="UniProtKB-KW"/>
</dbReference>
<dbReference type="InterPro" id="IPR007371">
    <property type="entry name" value="TPK_catalytic"/>
</dbReference>
<dbReference type="GO" id="GO:0009229">
    <property type="term" value="P:thiamine diphosphate biosynthetic process"/>
    <property type="evidence" value="ECO:0007669"/>
    <property type="project" value="InterPro"/>
</dbReference>
<dbReference type="GO" id="GO:0016301">
    <property type="term" value="F:kinase activity"/>
    <property type="evidence" value="ECO:0007669"/>
    <property type="project" value="UniProtKB-KW"/>
</dbReference>
<feature type="domain" description="Thiamin pyrophosphokinase catalytic" evidence="5">
    <location>
        <begin position="28"/>
        <end position="111"/>
    </location>
</feature>
<evidence type="ECO:0000256" key="4">
    <source>
        <dbReference type="ARBA" id="ARBA00022840"/>
    </source>
</evidence>
<dbReference type="PANTHER" id="PTHR41299">
    <property type="entry name" value="THIAMINE PYROPHOSPHOKINASE"/>
    <property type="match status" value="1"/>
</dbReference>
<dbReference type="SUPFAM" id="SSF63999">
    <property type="entry name" value="Thiamin pyrophosphokinase, catalytic domain"/>
    <property type="match status" value="1"/>
</dbReference>
<dbReference type="PANTHER" id="PTHR41299:SF1">
    <property type="entry name" value="THIAMINE PYROPHOSPHOKINASE"/>
    <property type="match status" value="1"/>
</dbReference>
<proteinExistence type="predicted"/>
<gene>
    <name evidence="6" type="ORF">METZ01_LOCUS41945</name>
</gene>
<keyword evidence="2" id="KW-0547">Nucleotide-binding</keyword>
<dbReference type="EMBL" id="UINC01001803">
    <property type="protein sequence ID" value="SUZ89091.1"/>
    <property type="molecule type" value="Genomic_DNA"/>
</dbReference>
<dbReference type="InterPro" id="IPR053149">
    <property type="entry name" value="TPK"/>
</dbReference>
<dbReference type="Gene3D" id="3.40.50.10240">
    <property type="entry name" value="Thiamin pyrophosphokinase, catalytic domain"/>
    <property type="match status" value="1"/>
</dbReference>
<evidence type="ECO:0000256" key="3">
    <source>
        <dbReference type="ARBA" id="ARBA00022777"/>
    </source>
</evidence>
<evidence type="ECO:0000313" key="6">
    <source>
        <dbReference type="EMBL" id="SUZ89091.1"/>
    </source>
</evidence>
<evidence type="ECO:0000256" key="2">
    <source>
        <dbReference type="ARBA" id="ARBA00022741"/>
    </source>
</evidence>